<proteinExistence type="predicted"/>
<keyword evidence="1" id="KW-1133">Transmembrane helix</keyword>
<organism evidence="4 5">
    <name type="scientific">Herbaspirillum frisingense</name>
    <dbReference type="NCBI Taxonomy" id="92645"/>
    <lineage>
        <taxon>Bacteria</taxon>
        <taxon>Pseudomonadati</taxon>
        <taxon>Pseudomonadota</taxon>
        <taxon>Betaproteobacteria</taxon>
        <taxon>Burkholderiales</taxon>
        <taxon>Oxalobacteraceae</taxon>
        <taxon>Herbaspirillum</taxon>
    </lineage>
</organism>
<dbReference type="InterPro" id="IPR007621">
    <property type="entry name" value="TPM_dom"/>
</dbReference>
<dbReference type="Proteomes" id="UP000462435">
    <property type="component" value="Unassembled WGS sequence"/>
</dbReference>
<feature type="signal peptide" evidence="2">
    <location>
        <begin position="1"/>
        <end position="23"/>
    </location>
</feature>
<dbReference type="PANTHER" id="PTHR30373">
    <property type="entry name" value="UPF0603 PROTEIN YGCG"/>
    <property type="match status" value="1"/>
</dbReference>
<feature type="transmembrane region" description="Helical" evidence="1">
    <location>
        <begin position="185"/>
        <end position="206"/>
    </location>
</feature>
<keyword evidence="1" id="KW-0812">Transmembrane</keyword>
<evidence type="ECO:0000259" key="3">
    <source>
        <dbReference type="Pfam" id="PF04536"/>
    </source>
</evidence>
<dbReference type="EMBL" id="WNDX01000241">
    <property type="protein sequence ID" value="KAF1034529.1"/>
    <property type="molecule type" value="Genomic_DNA"/>
</dbReference>
<evidence type="ECO:0000313" key="5">
    <source>
        <dbReference type="Proteomes" id="UP000462435"/>
    </source>
</evidence>
<accession>A0A7V8FSM0</accession>
<dbReference type="AlphaFoldDB" id="A0A7V8FSM0"/>
<evidence type="ECO:0000313" key="4">
    <source>
        <dbReference type="EMBL" id="KAF1034529.1"/>
    </source>
</evidence>
<evidence type="ECO:0000256" key="2">
    <source>
        <dbReference type="SAM" id="SignalP"/>
    </source>
</evidence>
<dbReference type="Gene3D" id="3.10.310.50">
    <property type="match status" value="1"/>
</dbReference>
<name>A0A7V8FSM0_9BURK</name>
<comment type="caution">
    <text evidence="4">The sequence shown here is derived from an EMBL/GenBank/DDBJ whole genome shotgun (WGS) entry which is preliminary data.</text>
</comment>
<feature type="chain" id="PRO_5031532698" description="TPM domain-containing protein" evidence="2">
    <location>
        <begin position="24"/>
        <end position="282"/>
    </location>
</feature>
<keyword evidence="2" id="KW-0732">Signal</keyword>
<dbReference type="PANTHER" id="PTHR30373:SF2">
    <property type="entry name" value="UPF0603 PROTEIN YGCG"/>
    <property type="match status" value="1"/>
</dbReference>
<reference evidence="5" key="1">
    <citation type="journal article" date="2020" name="MBio">
        <title>Horizontal gene transfer to a defensive symbiont with a reduced genome amongst a multipartite beetle microbiome.</title>
        <authorList>
            <person name="Waterworth S.C."/>
            <person name="Florez L.V."/>
            <person name="Rees E.R."/>
            <person name="Hertweck C."/>
            <person name="Kaltenpoth M."/>
            <person name="Kwan J.C."/>
        </authorList>
    </citation>
    <scope>NUCLEOTIDE SEQUENCE [LARGE SCALE GENOMIC DNA]</scope>
</reference>
<gene>
    <name evidence="4" type="ORF">GAK35_04286</name>
</gene>
<feature type="domain" description="TPM" evidence="3">
    <location>
        <begin position="36"/>
        <end position="162"/>
    </location>
</feature>
<dbReference type="Pfam" id="PF04536">
    <property type="entry name" value="TPM_phosphatase"/>
    <property type="match status" value="1"/>
</dbReference>
<keyword evidence="1" id="KW-0472">Membrane</keyword>
<sequence length="282" mass="29372">MRKLFLTLWLLALLCGSAGMAAAEDVIPVPPLSGHVIDQIRMLDGQQRAALDGVLAEYETRTGSQIAVLLMSTTAPEAIEQYSIRVAEAWKLGRKGVDDGVILIVARDNPKALRRLRIEAGRGVQGSLTDAQSKRILEDVIAPHFRQNDFYGGLAAGVSAITSLVDQEKLPAAQRHAPQAQADDGGGWVALVVVLVILFIFFSALLKSRRNARNRLGNNDWGRGTGAGVIIGSILDQAARSAASGNSGGFRSSGGASGGFSSGGSFSGGGGSFDGGGASGDW</sequence>
<evidence type="ECO:0000256" key="1">
    <source>
        <dbReference type="SAM" id="Phobius"/>
    </source>
</evidence>
<protein>
    <recommendedName>
        <fullName evidence="3">TPM domain-containing protein</fullName>
    </recommendedName>
</protein>